<keyword evidence="4" id="KW-1185">Reference proteome</keyword>
<dbReference type="InterPro" id="IPR029526">
    <property type="entry name" value="PGBD"/>
</dbReference>
<dbReference type="PANTHER" id="PTHR46599:SF6">
    <property type="entry name" value="DUAL SPECIFICITY PHOSPHATASE 26"/>
    <property type="match status" value="1"/>
</dbReference>
<reference evidence="3" key="1">
    <citation type="submission" date="2020-07" db="EMBL/GenBank/DDBJ databases">
        <title>Multicomponent nature underlies the extraordinary mechanical properties of spider dragline silk.</title>
        <authorList>
            <person name="Kono N."/>
            <person name="Nakamura H."/>
            <person name="Mori M."/>
            <person name="Yoshida Y."/>
            <person name="Ohtoshi R."/>
            <person name="Malay A.D."/>
            <person name="Moran D.A.P."/>
            <person name="Tomita M."/>
            <person name="Numata K."/>
            <person name="Arakawa K."/>
        </authorList>
    </citation>
    <scope>NUCLEOTIDE SEQUENCE</scope>
</reference>
<dbReference type="EMBL" id="BMAO01004345">
    <property type="protein sequence ID" value="GFQ94035.1"/>
    <property type="molecule type" value="Genomic_DNA"/>
</dbReference>
<dbReference type="Proteomes" id="UP000887116">
    <property type="component" value="Unassembled WGS sequence"/>
</dbReference>
<accession>A0A8X6J6N0</accession>
<gene>
    <name evidence="3" type="ORF">TNCT_189041</name>
</gene>
<feature type="transmembrane region" description="Helical" evidence="1">
    <location>
        <begin position="35"/>
        <end position="55"/>
    </location>
</feature>
<dbReference type="PANTHER" id="PTHR46599">
    <property type="entry name" value="PIGGYBAC TRANSPOSABLE ELEMENT-DERIVED PROTEIN 4"/>
    <property type="match status" value="1"/>
</dbReference>
<keyword evidence="1" id="KW-1133">Transmembrane helix</keyword>
<evidence type="ECO:0000313" key="3">
    <source>
        <dbReference type="EMBL" id="GFQ94035.1"/>
    </source>
</evidence>
<dbReference type="OrthoDB" id="5876240at2759"/>
<protein>
    <submittedName>
        <fullName evidence="3">HTH La-type RNA-binding domain-containing protein</fullName>
    </submittedName>
</protein>
<evidence type="ECO:0000313" key="4">
    <source>
        <dbReference type="Proteomes" id="UP000887116"/>
    </source>
</evidence>
<dbReference type="Pfam" id="PF13843">
    <property type="entry name" value="DDE_Tnp_1_7"/>
    <property type="match status" value="1"/>
</dbReference>
<keyword evidence="1" id="KW-0812">Transmembrane</keyword>
<organism evidence="3 4">
    <name type="scientific">Trichonephila clavata</name>
    <name type="common">Joro spider</name>
    <name type="synonym">Nephila clavata</name>
    <dbReference type="NCBI Taxonomy" id="2740835"/>
    <lineage>
        <taxon>Eukaryota</taxon>
        <taxon>Metazoa</taxon>
        <taxon>Ecdysozoa</taxon>
        <taxon>Arthropoda</taxon>
        <taxon>Chelicerata</taxon>
        <taxon>Arachnida</taxon>
        <taxon>Araneae</taxon>
        <taxon>Araneomorphae</taxon>
        <taxon>Entelegynae</taxon>
        <taxon>Araneoidea</taxon>
        <taxon>Nephilidae</taxon>
        <taxon>Trichonephila</taxon>
    </lineage>
</organism>
<keyword evidence="1" id="KW-0472">Membrane</keyword>
<evidence type="ECO:0000256" key="1">
    <source>
        <dbReference type="SAM" id="Phobius"/>
    </source>
</evidence>
<feature type="domain" description="PiggyBac transposable element-derived protein" evidence="2">
    <location>
        <begin position="3"/>
        <end position="52"/>
    </location>
</feature>
<sequence length="96" mass="11237">MLPESIQFYNSTKFGVDLVNQIARKYTVKASSRRWPFQIFFNILGLAAINAWILYKETTGIQIQRKVFLFQLAEHLSTECRTAKQKNSSEHEDPKR</sequence>
<dbReference type="AlphaFoldDB" id="A0A8X6J6N0"/>
<comment type="caution">
    <text evidence="3">The sequence shown here is derived from an EMBL/GenBank/DDBJ whole genome shotgun (WGS) entry which is preliminary data.</text>
</comment>
<name>A0A8X6J6N0_TRICU</name>
<evidence type="ECO:0000259" key="2">
    <source>
        <dbReference type="Pfam" id="PF13843"/>
    </source>
</evidence>
<proteinExistence type="predicted"/>